<dbReference type="OrthoDB" id="439127at2759"/>
<dbReference type="InterPro" id="IPR011990">
    <property type="entry name" value="TPR-like_helical_dom_sf"/>
</dbReference>
<proteinExistence type="predicted"/>
<dbReference type="SUPFAM" id="SSF48452">
    <property type="entry name" value="TPR-like"/>
    <property type="match status" value="1"/>
</dbReference>
<organism evidence="2 3">
    <name type="scientific">Edaphochlamys debaryana</name>
    <dbReference type="NCBI Taxonomy" id="47281"/>
    <lineage>
        <taxon>Eukaryota</taxon>
        <taxon>Viridiplantae</taxon>
        <taxon>Chlorophyta</taxon>
        <taxon>core chlorophytes</taxon>
        <taxon>Chlorophyceae</taxon>
        <taxon>CS clade</taxon>
        <taxon>Chlamydomonadales</taxon>
        <taxon>Chlamydomonadales incertae sedis</taxon>
        <taxon>Edaphochlamys</taxon>
    </lineage>
</organism>
<dbReference type="AlphaFoldDB" id="A0A835YE23"/>
<dbReference type="NCBIfam" id="NF047558">
    <property type="entry name" value="TPR_END_plus"/>
    <property type="match status" value="1"/>
</dbReference>
<evidence type="ECO:0000313" key="2">
    <source>
        <dbReference type="EMBL" id="KAG2501197.1"/>
    </source>
</evidence>
<evidence type="ECO:0000313" key="3">
    <source>
        <dbReference type="Proteomes" id="UP000612055"/>
    </source>
</evidence>
<dbReference type="InterPro" id="IPR019734">
    <property type="entry name" value="TPR_rpt"/>
</dbReference>
<gene>
    <name evidence="2" type="ORF">HYH03_001011</name>
</gene>
<reference evidence="2" key="1">
    <citation type="journal article" date="2020" name="bioRxiv">
        <title>Comparative genomics of Chlamydomonas.</title>
        <authorList>
            <person name="Craig R.J."/>
            <person name="Hasan A.R."/>
            <person name="Ness R.W."/>
            <person name="Keightley P.D."/>
        </authorList>
    </citation>
    <scope>NUCLEOTIDE SEQUENCE</scope>
    <source>
        <strain evidence="2">CCAP 11/70</strain>
    </source>
</reference>
<dbReference type="Proteomes" id="UP000612055">
    <property type="component" value="Unassembled WGS sequence"/>
</dbReference>
<feature type="region of interest" description="Disordered" evidence="1">
    <location>
        <begin position="46"/>
        <end position="80"/>
    </location>
</feature>
<feature type="compositionally biased region" description="Basic and acidic residues" evidence="1">
    <location>
        <begin position="58"/>
        <end position="80"/>
    </location>
</feature>
<comment type="caution">
    <text evidence="2">The sequence shown here is derived from an EMBL/GenBank/DDBJ whole genome shotgun (WGS) entry which is preliminary data.</text>
</comment>
<accession>A0A835YE23</accession>
<evidence type="ECO:0000256" key="1">
    <source>
        <dbReference type="SAM" id="MobiDB-lite"/>
    </source>
</evidence>
<keyword evidence="3" id="KW-1185">Reference proteome</keyword>
<dbReference type="EMBL" id="JAEHOE010000002">
    <property type="protein sequence ID" value="KAG2501197.1"/>
    <property type="molecule type" value="Genomic_DNA"/>
</dbReference>
<protein>
    <submittedName>
        <fullName evidence="2">Uncharacterized protein</fullName>
    </submittedName>
</protein>
<dbReference type="Pfam" id="PF13181">
    <property type="entry name" value="TPR_8"/>
    <property type="match status" value="2"/>
</dbReference>
<dbReference type="Gene3D" id="1.25.40.10">
    <property type="entry name" value="Tetratricopeptide repeat domain"/>
    <property type="match status" value="1"/>
</dbReference>
<name>A0A835YE23_9CHLO</name>
<sequence length="243" mass="26997">MQLTRSALRAPCSRSLAGRSRRAVVVRADASVQDLLARDRKTPKLKEDLTDAAAKPATKSERREVVKTREKRRSDARARTEGVVAAVAPVEVEDPNRPKRCKEAIDKGLELFQQKKFEEAVAMFNLALELPGNGAYRMPGSPREFSCPSDAEEQGALYNMACCYAQMGQAQAALTCLEAVLDSGFEDFKTMRSDPDLAPARGPKFEELMSKYDGPFAMLKKLLPNNGDKQMLVSDTNKPWLLW</sequence>